<dbReference type="SUPFAM" id="SSF53067">
    <property type="entry name" value="Actin-like ATPase domain"/>
    <property type="match status" value="2"/>
</dbReference>
<evidence type="ECO:0000256" key="2">
    <source>
        <dbReference type="ARBA" id="ARBA00022741"/>
    </source>
</evidence>
<dbReference type="InterPro" id="IPR029047">
    <property type="entry name" value="HSP70_peptide-bd_sf"/>
</dbReference>
<dbReference type="PROSITE" id="PS00329">
    <property type="entry name" value="HSP70_2"/>
    <property type="match status" value="1"/>
</dbReference>
<keyword evidence="4 5" id="KW-0143">Chaperone</keyword>
<dbReference type="Pfam" id="PF00012">
    <property type="entry name" value="HSP70"/>
    <property type="match status" value="1"/>
</dbReference>
<gene>
    <name evidence="5 7" type="primary">hscA</name>
    <name evidence="7" type="ORF">GCM10011352_42670</name>
</gene>
<evidence type="ECO:0000313" key="8">
    <source>
        <dbReference type="Proteomes" id="UP000629025"/>
    </source>
</evidence>
<dbReference type="PRINTS" id="PR00301">
    <property type="entry name" value="HEATSHOCK70"/>
</dbReference>
<dbReference type="Gene3D" id="3.30.420.40">
    <property type="match status" value="2"/>
</dbReference>
<keyword evidence="3 5" id="KW-0067">ATP-binding</keyword>
<evidence type="ECO:0000256" key="1">
    <source>
        <dbReference type="ARBA" id="ARBA00007381"/>
    </source>
</evidence>
<dbReference type="InterPro" id="IPR013126">
    <property type="entry name" value="Hsp_70_fam"/>
</dbReference>
<evidence type="ECO:0000313" key="7">
    <source>
        <dbReference type="EMBL" id="GGC11663.1"/>
    </source>
</evidence>
<dbReference type="Gene3D" id="3.90.640.10">
    <property type="entry name" value="Actin, Chain A, domain 4"/>
    <property type="match status" value="1"/>
</dbReference>
<dbReference type="RefSeq" id="WP_188752249.1">
    <property type="nucleotide sequence ID" value="NZ_BMIJ01000012.1"/>
</dbReference>
<reference evidence="8" key="1">
    <citation type="journal article" date="2019" name="Int. J. Syst. Evol. Microbiol.">
        <title>The Global Catalogue of Microorganisms (GCM) 10K type strain sequencing project: providing services to taxonomists for standard genome sequencing and annotation.</title>
        <authorList>
            <consortium name="The Broad Institute Genomics Platform"/>
            <consortium name="The Broad Institute Genome Sequencing Center for Infectious Disease"/>
            <person name="Wu L."/>
            <person name="Ma J."/>
        </authorList>
    </citation>
    <scope>NUCLEOTIDE SEQUENCE [LARGE SCALE GENOMIC DNA]</scope>
    <source>
        <strain evidence="8">CGMCC 1.15341</strain>
    </source>
</reference>
<dbReference type="NCBIfam" id="NF003520">
    <property type="entry name" value="PRK05183.1"/>
    <property type="match status" value="1"/>
</dbReference>
<dbReference type="InterPro" id="IPR029048">
    <property type="entry name" value="HSP70_C_sf"/>
</dbReference>
<evidence type="ECO:0000256" key="6">
    <source>
        <dbReference type="RuleBase" id="RU003322"/>
    </source>
</evidence>
<sequence>MALLQIAEPGQSAAPHERKLAVGIDLGTTNSLAATVRSGEAQTLADINGEHLLPSVAYYAEDGSVEIGSAAMIHAAEDPYNTIISVKRLMGRGVEDVLSFGDELPYRFAPGEGGMPFIETQAGPRSPVQVSADILRALRVRAEQSLDGVLAGAVITVPAYFDDAQRQATKDAARLAGLNVLRLLNEPTAAAVAYGLDQGDEGVIAIYDLGGGTFDISVLRLSRGVFEVLATGGDSALGGDDFDYALARWMLKESGIELEPNAQQARYLTTLARRVKEQLSAEDCVELVLELDGQSQGLSISREQFDSVIEPLVKKTLRACRRALKDAGVSADEVREVVMVGGSTRVPLVRARVGELFGREPHIEIDPDRVVAIGAALQADVLAGNKPDSEMLLLDVIPLSLGLETMGGLVEKVIHRNTAIPVARGQEFTTYQDGQTAMAIHVVQGERELVTDCRSLARFVLRGIPPMAAGAAKIRVTFQIDADGLLSVSAQELSTGIESSIQVKPSYGLTDNEIAGMLKDSFSHAEEDMAARALREQQVEAGRLVDALEAAMAQDGELLDEQETAALSEAITELRNVAGGGDAAAIEAGVQSLAKLSDEFAARRMDKGIQRALQGHRVDELGKELK</sequence>
<evidence type="ECO:0000256" key="5">
    <source>
        <dbReference type="HAMAP-Rule" id="MF_00679"/>
    </source>
</evidence>
<name>A0ABQ1KYG8_9GAMM</name>
<organism evidence="7 8">
    <name type="scientific">Marinobacterium zhoushanense</name>
    <dbReference type="NCBI Taxonomy" id="1679163"/>
    <lineage>
        <taxon>Bacteria</taxon>
        <taxon>Pseudomonadati</taxon>
        <taxon>Pseudomonadota</taxon>
        <taxon>Gammaproteobacteria</taxon>
        <taxon>Oceanospirillales</taxon>
        <taxon>Oceanospirillaceae</taxon>
        <taxon>Marinobacterium</taxon>
    </lineage>
</organism>
<dbReference type="SUPFAM" id="SSF100920">
    <property type="entry name" value="Heat shock protein 70kD (HSP70), peptide-binding domain"/>
    <property type="match status" value="1"/>
</dbReference>
<accession>A0ABQ1KYG8</accession>
<keyword evidence="2 5" id="KW-0547">Nucleotide-binding</keyword>
<comment type="function">
    <text evidence="5">Chaperone involved in the maturation of iron-sulfur cluster-containing proteins. Has a low intrinsic ATPase activity which is markedly stimulated by HscB.</text>
</comment>
<dbReference type="InterPro" id="IPR010236">
    <property type="entry name" value="ISC_FeS_clus_asmbl_HscA"/>
</dbReference>
<dbReference type="HAMAP" id="MF_00679">
    <property type="entry name" value="HscA"/>
    <property type="match status" value="1"/>
</dbReference>
<dbReference type="PROSITE" id="PS00297">
    <property type="entry name" value="HSP70_1"/>
    <property type="match status" value="1"/>
</dbReference>
<protein>
    <recommendedName>
        <fullName evidence="5">Chaperone protein HscA homolog</fullName>
    </recommendedName>
</protein>
<dbReference type="Gene3D" id="1.20.1270.10">
    <property type="match status" value="1"/>
</dbReference>
<dbReference type="InterPro" id="IPR018181">
    <property type="entry name" value="Heat_shock_70_CS"/>
</dbReference>
<dbReference type="NCBIfam" id="TIGR01991">
    <property type="entry name" value="HscA"/>
    <property type="match status" value="1"/>
</dbReference>
<comment type="caution">
    <text evidence="7">The sequence shown here is derived from an EMBL/GenBank/DDBJ whole genome shotgun (WGS) entry which is preliminary data.</text>
</comment>
<dbReference type="PANTHER" id="PTHR19375">
    <property type="entry name" value="HEAT SHOCK PROTEIN 70KDA"/>
    <property type="match status" value="1"/>
</dbReference>
<proteinExistence type="inferred from homology"/>
<evidence type="ECO:0000256" key="3">
    <source>
        <dbReference type="ARBA" id="ARBA00022840"/>
    </source>
</evidence>
<dbReference type="SUPFAM" id="SSF100934">
    <property type="entry name" value="Heat shock protein 70kD (HSP70), C-terminal subdomain"/>
    <property type="match status" value="1"/>
</dbReference>
<dbReference type="EMBL" id="BMIJ01000012">
    <property type="protein sequence ID" value="GGC11663.1"/>
    <property type="molecule type" value="Genomic_DNA"/>
</dbReference>
<comment type="similarity">
    <text evidence="1 5 6">Belongs to the heat shock protein 70 family.</text>
</comment>
<keyword evidence="8" id="KW-1185">Reference proteome</keyword>
<dbReference type="Proteomes" id="UP000629025">
    <property type="component" value="Unassembled WGS sequence"/>
</dbReference>
<evidence type="ECO:0000256" key="4">
    <source>
        <dbReference type="ARBA" id="ARBA00023186"/>
    </source>
</evidence>
<dbReference type="InterPro" id="IPR043129">
    <property type="entry name" value="ATPase_NBD"/>
</dbReference>
<dbReference type="PROSITE" id="PS01036">
    <property type="entry name" value="HSP70_3"/>
    <property type="match status" value="1"/>
</dbReference>
<dbReference type="InterPro" id="IPR042039">
    <property type="entry name" value="HscA_NBD"/>
</dbReference>
<dbReference type="CDD" id="cd10236">
    <property type="entry name" value="ASKHA_NBD_HSP70_HscA"/>
    <property type="match status" value="1"/>
</dbReference>
<dbReference type="Gene3D" id="2.60.34.10">
    <property type="entry name" value="Substrate Binding Domain Of DNAk, Chain A, domain 1"/>
    <property type="match status" value="1"/>
</dbReference>